<evidence type="ECO:0000256" key="5">
    <source>
        <dbReference type="ARBA" id="ARBA00022692"/>
    </source>
</evidence>
<dbReference type="InterPro" id="IPR022751">
    <property type="entry name" value="Alpha_mannosyltransferase"/>
</dbReference>
<dbReference type="GeneID" id="19112634"/>
<dbReference type="eggNOG" id="ENOG502S4MX">
    <property type="taxonomic scope" value="Eukaryota"/>
</dbReference>
<evidence type="ECO:0000256" key="7">
    <source>
        <dbReference type="ARBA" id="ARBA00022989"/>
    </source>
</evidence>
<dbReference type="KEGG" id="bcom:BAUCODRAFT_35192"/>
<gene>
    <name evidence="10" type="ORF">BAUCODRAFT_35192</name>
</gene>
<comment type="subcellular location">
    <subcellularLocation>
        <location evidence="1">Golgi apparatus membrane</location>
        <topology evidence="1">Single-pass type II membrane protein</topology>
    </subcellularLocation>
</comment>
<keyword evidence="9" id="KW-0472">Membrane</keyword>
<evidence type="ECO:0000256" key="8">
    <source>
        <dbReference type="ARBA" id="ARBA00023034"/>
    </source>
</evidence>
<dbReference type="InterPro" id="IPR029044">
    <property type="entry name" value="Nucleotide-diphossugar_trans"/>
</dbReference>
<dbReference type="PANTHER" id="PTHR31646:SF1">
    <property type="entry name" value="ALPHA-1,2-MANNOSYLTRANSFERASE MNN2"/>
    <property type="match status" value="1"/>
</dbReference>
<dbReference type="GO" id="GO:0000026">
    <property type="term" value="F:alpha-1,2-mannosyltransferase activity"/>
    <property type="evidence" value="ECO:0007669"/>
    <property type="project" value="TreeGrafter"/>
</dbReference>
<dbReference type="RefSeq" id="XP_007677433.1">
    <property type="nucleotide sequence ID" value="XM_007679243.1"/>
</dbReference>
<evidence type="ECO:0000256" key="9">
    <source>
        <dbReference type="ARBA" id="ARBA00023136"/>
    </source>
</evidence>
<reference evidence="10 11" key="1">
    <citation type="journal article" date="2012" name="PLoS Pathog.">
        <title>Diverse lifestyles and strategies of plant pathogenesis encoded in the genomes of eighteen Dothideomycetes fungi.</title>
        <authorList>
            <person name="Ohm R.A."/>
            <person name="Feau N."/>
            <person name="Henrissat B."/>
            <person name="Schoch C.L."/>
            <person name="Horwitz B.A."/>
            <person name="Barry K.W."/>
            <person name="Condon B.J."/>
            <person name="Copeland A.C."/>
            <person name="Dhillon B."/>
            <person name="Glaser F."/>
            <person name="Hesse C.N."/>
            <person name="Kosti I."/>
            <person name="LaButti K."/>
            <person name="Lindquist E.A."/>
            <person name="Lucas S."/>
            <person name="Salamov A.A."/>
            <person name="Bradshaw R.E."/>
            <person name="Ciuffetti L."/>
            <person name="Hamelin R.C."/>
            <person name="Kema G.H.J."/>
            <person name="Lawrence C."/>
            <person name="Scott J.A."/>
            <person name="Spatafora J.W."/>
            <person name="Turgeon B.G."/>
            <person name="de Wit P.J.G.M."/>
            <person name="Zhong S."/>
            <person name="Goodwin S.B."/>
            <person name="Grigoriev I.V."/>
        </authorList>
    </citation>
    <scope>NUCLEOTIDE SEQUENCE [LARGE SCALE GENOMIC DNA]</scope>
    <source>
        <strain evidence="10 11">UAMH 10762</strain>
    </source>
</reference>
<dbReference type="GO" id="GO:0046354">
    <property type="term" value="P:mannan biosynthetic process"/>
    <property type="evidence" value="ECO:0007669"/>
    <property type="project" value="TreeGrafter"/>
</dbReference>
<dbReference type="GO" id="GO:0000139">
    <property type="term" value="C:Golgi membrane"/>
    <property type="evidence" value="ECO:0007669"/>
    <property type="project" value="UniProtKB-SubCell"/>
</dbReference>
<evidence type="ECO:0000256" key="1">
    <source>
        <dbReference type="ARBA" id="ARBA00004323"/>
    </source>
</evidence>
<evidence type="ECO:0000256" key="6">
    <source>
        <dbReference type="ARBA" id="ARBA00022968"/>
    </source>
</evidence>
<dbReference type="Proteomes" id="UP000011761">
    <property type="component" value="Unassembled WGS sequence"/>
</dbReference>
<comment type="pathway">
    <text evidence="2">Protein modification; protein glycosylation.</text>
</comment>
<dbReference type="SUPFAM" id="SSF53448">
    <property type="entry name" value="Nucleotide-diphospho-sugar transferases"/>
    <property type="match status" value="1"/>
</dbReference>
<keyword evidence="6" id="KW-0735">Signal-anchor</keyword>
<dbReference type="STRING" id="717646.M2MF07"/>
<keyword evidence="5" id="KW-0812">Transmembrane</keyword>
<evidence type="ECO:0000256" key="4">
    <source>
        <dbReference type="ARBA" id="ARBA00022679"/>
    </source>
</evidence>
<evidence type="ECO:0000256" key="3">
    <source>
        <dbReference type="ARBA" id="ARBA00009105"/>
    </source>
</evidence>
<evidence type="ECO:0000313" key="11">
    <source>
        <dbReference type="Proteomes" id="UP000011761"/>
    </source>
</evidence>
<keyword evidence="7" id="KW-1133">Transmembrane helix</keyword>
<sequence>MPQEEAVPFLGISRQGHARLVQNARAWLSRVTRKQAFVAVGTLTTLLILVSLAHPSSPARSVIASSTGILPTVTTSTSSQCGLDWPNSKGIRTPINVDVKALTSFWPELSRSLEQHGFDLPTLEQPPWMAAPASPEDIRDRSSLLTEDQYTLIRDRQAEFLNDIPPYPKAFKGRGIIMLAGGSYSEYAVTSLGVLRGTGCKLPVEVWRRDEREEKKDWCKEIESQGMVCRRLSDYLDTDLLKIADGKELKIFTMLFSSFEEILFMDADNLAIQAPEILFESNAYKETGVMLWPDFWDYDNIDWLDYAIGIADNQSEALWGTRTYESGQVLWNKKKHWKSLLLATYYNWHGPQLYYTLMNIGWAGWGDKDTFPMALRALKEPFHTVQYPPTDTWVIGRIADRRIGMIQMEPVIPQGREEAKAFFMHSTSMKWSHRDMFCVRCLPIWHTDSSTDGYNSRYEDEFAEFYNELHNSVKLMDEDARQYCPDNLDPEIKIWRAMEHAACRSKAWRHGRTCEAMRRYMMDTFGFEFEYENGKRHNFTDVPSMQDAVCLVDPI</sequence>
<evidence type="ECO:0000313" key="10">
    <source>
        <dbReference type="EMBL" id="EMC95196.1"/>
    </source>
</evidence>
<dbReference type="HOGENOM" id="CLU_602812_0_0_1"/>
<comment type="similarity">
    <text evidence="3">Belongs to the MNN1/MNT family.</text>
</comment>
<dbReference type="PANTHER" id="PTHR31646">
    <property type="entry name" value="ALPHA-1,2-MANNOSYLTRANSFERASE MNN2"/>
    <property type="match status" value="1"/>
</dbReference>
<organism evidence="10 11">
    <name type="scientific">Baudoinia panamericana (strain UAMH 10762)</name>
    <name type="common">Angels' share fungus</name>
    <name type="synonym">Baudoinia compniacensis (strain UAMH 10762)</name>
    <dbReference type="NCBI Taxonomy" id="717646"/>
    <lineage>
        <taxon>Eukaryota</taxon>
        <taxon>Fungi</taxon>
        <taxon>Dikarya</taxon>
        <taxon>Ascomycota</taxon>
        <taxon>Pezizomycotina</taxon>
        <taxon>Dothideomycetes</taxon>
        <taxon>Dothideomycetidae</taxon>
        <taxon>Mycosphaerellales</taxon>
        <taxon>Teratosphaeriaceae</taxon>
        <taxon>Baudoinia</taxon>
    </lineage>
</organism>
<dbReference type="Pfam" id="PF11051">
    <property type="entry name" value="Mannosyl_trans3"/>
    <property type="match status" value="2"/>
</dbReference>
<evidence type="ECO:0000256" key="2">
    <source>
        <dbReference type="ARBA" id="ARBA00004922"/>
    </source>
</evidence>
<dbReference type="OrthoDB" id="430354at2759"/>
<protein>
    <submittedName>
        <fullName evidence="10">Glycosyltransferase family 71 protein</fullName>
    </submittedName>
</protein>
<dbReference type="AlphaFoldDB" id="M2MF07"/>
<keyword evidence="4 10" id="KW-0808">Transferase</keyword>
<accession>M2MF07</accession>
<proteinExistence type="inferred from homology"/>
<keyword evidence="8" id="KW-0333">Golgi apparatus</keyword>
<keyword evidence="11" id="KW-1185">Reference proteome</keyword>
<dbReference type="EMBL" id="KB445557">
    <property type="protein sequence ID" value="EMC95196.1"/>
    <property type="molecule type" value="Genomic_DNA"/>
</dbReference>
<name>M2MF07_BAUPA</name>